<comment type="caution">
    <text evidence="10">The sequence shown here is derived from an EMBL/GenBank/DDBJ whole genome shotgun (WGS) entry which is preliminary data.</text>
</comment>
<comment type="function">
    <text evidence="9">Part of the twin-arginine translocation (Tat) system that transports large folded proteins containing a characteristic twin-arginine motif in their signal peptide across membranes. TatA could form the protein-conducting channel of the Tat system.</text>
</comment>
<gene>
    <name evidence="9 10" type="primary">tatA</name>
    <name evidence="10" type="ORF">I0Q91_09695</name>
</gene>
<reference evidence="10" key="1">
    <citation type="submission" date="2020-11" db="EMBL/GenBank/DDBJ databases">
        <title>Halonatronomonas betainensis gen. nov., sp. nov. a novel haloalkaliphilic representative of the family Halanaerobiacae capable of betaine degradation.</title>
        <authorList>
            <person name="Boltyanskaya Y."/>
            <person name="Kevbrin V."/>
            <person name="Detkova E."/>
            <person name="Grouzdev D.S."/>
            <person name="Koziaeva V."/>
            <person name="Zhilina T."/>
        </authorList>
    </citation>
    <scope>NUCLEOTIDE SEQUENCE</scope>
    <source>
        <strain evidence="10">Z-7014</strain>
    </source>
</reference>
<dbReference type="PANTHER" id="PTHR42982">
    <property type="entry name" value="SEC-INDEPENDENT PROTEIN TRANSLOCASE PROTEIN TATA"/>
    <property type="match status" value="1"/>
</dbReference>
<dbReference type="InterPro" id="IPR003369">
    <property type="entry name" value="TatA/B/E"/>
</dbReference>
<dbReference type="EMBL" id="JADPIE010000005">
    <property type="protein sequence ID" value="MBF8437352.1"/>
    <property type="molecule type" value="Genomic_DNA"/>
</dbReference>
<sequence length="61" mass="6509">MFGLGAPELIIVLVIVLIIFGPSKLPEIGNAIGSGIRELKKATKEVEDAASLDEEEDKDKS</sequence>
<evidence type="ECO:0000256" key="8">
    <source>
        <dbReference type="ARBA" id="ARBA00023136"/>
    </source>
</evidence>
<keyword evidence="4 9" id="KW-0812">Transmembrane</keyword>
<dbReference type="Gene3D" id="1.20.5.3310">
    <property type="match status" value="1"/>
</dbReference>
<keyword evidence="6 9" id="KW-1133">Transmembrane helix</keyword>
<dbReference type="Proteomes" id="UP000621436">
    <property type="component" value="Unassembled WGS sequence"/>
</dbReference>
<name>A0A931FAV3_9FIRM</name>
<evidence type="ECO:0000313" key="10">
    <source>
        <dbReference type="EMBL" id="MBF8437352.1"/>
    </source>
</evidence>
<accession>A0A931FAV3</accession>
<dbReference type="PRINTS" id="PR01506">
    <property type="entry name" value="TATBPROTEIN"/>
</dbReference>
<dbReference type="GO" id="GO:0033281">
    <property type="term" value="C:TAT protein transport complex"/>
    <property type="evidence" value="ECO:0007669"/>
    <property type="project" value="UniProtKB-UniRule"/>
</dbReference>
<keyword evidence="3 9" id="KW-1003">Cell membrane</keyword>
<dbReference type="NCBIfam" id="TIGR01411">
    <property type="entry name" value="tatAE"/>
    <property type="match status" value="1"/>
</dbReference>
<keyword evidence="5 9" id="KW-0653">Protein transport</keyword>
<evidence type="ECO:0000256" key="5">
    <source>
        <dbReference type="ARBA" id="ARBA00022927"/>
    </source>
</evidence>
<evidence type="ECO:0000256" key="9">
    <source>
        <dbReference type="HAMAP-Rule" id="MF_00236"/>
    </source>
</evidence>
<dbReference type="PANTHER" id="PTHR42982:SF1">
    <property type="entry name" value="SEC-INDEPENDENT PROTEIN TRANSLOCASE PROTEIN TATA"/>
    <property type="match status" value="1"/>
</dbReference>
<protein>
    <recommendedName>
        <fullName evidence="9">Sec-independent protein translocase protein TatA</fullName>
    </recommendedName>
</protein>
<keyword evidence="8 9" id="KW-0472">Membrane</keyword>
<comment type="subunit">
    <text evidence="9">Forms a complex with TatC.</text>
</comment>
<evidence type="ECO:0000256" key="3">
    <source>
        <dbReference type="ARBA" id="ARBA00022475"/>
    </source>
</evidence>
<organism evidence="10 11">
    <name type="scientific">Halonatronomonas betaini</name>
    <dbReference type="NCBI Taxonomy" id="2778430"/>
    <lineage>
        <taxon>Bacteria</taxon>
        <taxon>Bacillati</taxon>
        <taxon>Bacillota</taxon>
        <taxon>Clostridia</taxon>
        <taxon>Halanaerobiales</taxon>
        <taxon>Halarsenatibacteraceae</taxon>
        <taxon>Halonatronomonas</taxon>
    </lineage>
</organism>
<dbReference type="GO" id="GO:0008320">
    <property type="term" value="F:protein transmembrane transporter activity"/>
    <property type="evidence" value="ECO:0007669"/>
    <property type="project" value="UniProtKB-UniRule"/>
</dbReference>
<dbReference type="RefSeq" id="WP_270454326.1">
    <property type="nucleotide sequence ID" value="NZ_JADPIE010000005.1"/>
</dbReference>
<comment type="similarity">
    <text evidence="9">Belongs to the TatA/E family.</text>
</comment>
<evidence type="ECO:0000313" key="11">
    <source>
        <dbReference type="Proteomes" id="UP000621436"/>
    </source>
</evidence>
<keyword evidence="11" id="KW-1185">Reference proteome</keyword>
<dbReference type="GO" id="GO:0043953">
    <property type="term" value="P:protein transport by the Tat complex"/>
    <property type="evidence" value="ECO:0007669"/>
    <property type="project" value="UniProtKB-UniRule"/>
</dbReference>
<dbReference type="InterPro" id="IPR006312">
    <property type="entry name" value="TatA/E"/>
</dbReference>
<keyword evidence="2 9" id="KW-0813">Transport</keyword>
<comment type="subcellular location">
    <subcellularLocation>
        <location evidence="1 9">Cell membrane</location>
        <topology evidence="1 9">Single-pass membrane protein</topology>
    </subcellularLocation>
</comment>
<dbReference type="NCBIfam" id="NF011430">
    <property type="entry name" value="PRK14861.1"/>
    <property type="match status" value="1"/>
</dbReference>
<dbReference type="HAMAP" id="MF_00236">
    <property type="entry name" value="TatA_E"/>
    <property type="match status" value="1"/>
</dbReference>
<evidence type="ECO:0000256" key="4">
    <source>
        <dbReference type="ARBA" id="ARBA00022692"/>
    </source>
</evidence>
<proteinExistence type="inferred from homology"/>
<evidence type="ECO:0000256" key="7">
    <source>
        <dbReference type="ARBA" id="ARBA00023010"/>
    </source>
</evidence>
<evidence type="ECO:0000256" key="6">
    <source>
        <dbReference type="ARBA" id="ARBA00022989"/>
    </source>
</evidence>
<evidence type="ECO:0000256" key="1">
    <source>
        <dbReference type="ARBA" id="ARBA00004162"/>
    </source>
</evidence>
<evidence type="ECO:0000256" key="2">
    <source>
        <dbReference type="ARBA" id="ARBA00022448"/>
    </source>
</evidence>
<keyword evidence="7 9" id="KW-0811">Translocation</keyword>
<dbReference type="AlphaFoldDB" id="A0A931FAV3"/>
<dbReference type="Pfam" id="PF02416">
    <property type="entry name" value="TatA_B_E"/>
    <property type="match status" value="1"/>
</dbReference>
<feature type="transmembrane region" description="Helical" evidence="9">
    <location>
        <begin position="6"/>
        <end position="23"/>
    </location>
</feature>